<evidence type="ECO:0000313" key="2">
    <source>
        <dbReference type="EMBL" id="CAI6377599.1"/>
    </source>
</evidence>
<dbReference type="EMBL" id="CARXXK010001804">
    <property type="protein sequence ID" value="CAI6377599.1"/>
    <property type="molecule type" value="Genomic_DNA"/>
</dbReference>
<dbReference type="Proteomes" id="UP001160148">
    <property type="component" value="Unassembled WGS sequence"/>
</dbReference>
<proteinExistence type="predicted"/>
<feature type="domain" description="Transposable element P transposase-like RNase H" evidence="1">
    <location>
        <begin position="25"/>
        <end position="157"/>
    </location>
</feature>
<keyword evidence="3" id="KW-1185">Reference proteome</keyword>
<dbReference type="AlphaFoldDB" id="A0AAV0Y9G6"/>
<dbReference type="Pfam" id="PF21787">
    <property type="entry name" value="TNP-like_RNaseH_N"/>
    <property type="match status" value="1"/>
</dbReference>
<dbReference type="InterPro" id="IPR048365">
    <property type="entry name" value="TNP-like_RNaseH_N"/>
</dbReference>
<organism evidence="2 3">
    <name type="scientific">Macrosiphum euphorbiae</name>
    <name type="common">potato aphid</name>
    <dbReference type="NCBI Taxonomy" id="13131"/>
    <lineage>
        <taxon>Eukaryota</taxon>
        <taxon>Metazoa</taxon>
        <taxon>Ecdysozoa</taxon>
        <taxon>Arthropoda</taxon>
        <taxon>Hexapoda</taxon>
        <taxon>Insecta</taxon>
        <taxon>Pterygota</taxon>
        <taxon>Neoptera</taxon>
        <taxon>Paraneoptera</taxon>
        <taxon>Hemiptera</taxon>
        <taxon>Sternorrhyncha</taxon>
        <taxon>Aphidomorpha</taxon>
        <taxon>Aphidoidea</taxon>
        <taxon>Aphididae</taxon>
        <taxon>Macrosiphini</taxon>
        <taxon>Macrosiphum</taxon>
    </lineage>
</organism>
<comment type="caution">
    <text evidence="2">The sequence shown here is derived from an EMBL/GenBank/DDBJ whole genome shotgun (WGS) entry which is preliminary data.</text>
</comment>
<gene>
    <name evidence="2" type="ORF">MEUPH1_LOCUS30832</name>
</gene>
<accession>A0AAV0Y9G6</accession>
<reference evidence="2 3" key="1">
    <citation type="submission" date="2023-01" db="EMBL/GenBank/DDBJ databases">
        <authorList>
            <person name="Whitehead M."/>
        </authorList>
    </citation>
    <scope>NUCLEOTIDE SEQUENCE [LARGE SCALE GENOMIC DNA]</scope>
</reference>
<protein>
    <recommendedName>
        <fullName evidence="1">Transposable element P transposase-like RNase H domain-containing protein</fullName>
    </recommendedName>
</protein>
<evidence type="ECO:0000313" key="3">
    <source>
        <dbReference type="Proteomes" id="UP001160148"/>
    </source>
</evidence>
<name>A0AAV0Y9G6_9HEMI</name>
<sequence length="235" mass="26708">MRRNKIVSPGVTSIQRWLKSMMYLPGFVTEYNSQLTLMSKVMTEQEKKYVVLIDEMSIKTCLEYNKSLDFIEGYEDLGHLGRSEKSAKLVLVVTIHGLYNKWKLPFAYFISSTGVTGDQMANIARNSIVKLCEIEFSPSIITCDQGTSNRKMFSLLGGTPENPYTVINSKKIFLMYDIPHLMKSVRNNLLIGNIIILTNEREKKICFNDFRNPVTSGLYKLFDVPSSTVSSTSIL</sequence>
<evidence type="ECO:0000259" key="1">
    <source>
        <dbReference type="Pfam" id="PF21787"/>
    </source>
</evidence>